<keyword evidence="1" id="KW-1133">Transmembrane helix</keyword>
<feature type="transmembrane region" description="Helical" evidence="1">
    <location>
        <begin position="170"/>
        <end position="190"/>
    </location>
</feature>
<evidence type="ECO:0000313" key="4">
    <source>
        <dbReference type="Proteomes" id="UP000186551"/>
    </source>
</evidence>
<dbReference type="Pfam" id="PF18175">
    <property type="entry name" value="HU-CCDC81_bac_2"/>
    <property type="match status" value="1"/>
</dbReference>
<dbReference type="InterPro" id="IPR036680">
    <property type="entry name" value="SPOR-like_sf"/>
</dbReference>
<dbReference type="EMBL" id="LVWA01000003">
    <property type="protein sequence ID" value="OKL41388.1"/>
    <property type="molecule type" value="Genomic_DNA"/>
</dbReference>
<dbReference type="InterPro" id="IPR041268">
    <property type="entry name" value="HU-CCDC81_bac_2"/>
</dbReference>
<keyword evidence="4" id="KW-1185">Reference proteome</keyword>
<gene>
    <name evidence="3" type="ORF">A3841_10025</name>
</gene>
<dbReference type="Pfam" id="PF18174">
    <property type="entry name" value="HU-CCDC81_bac_1"/>
    <property type="match status" value="1"/>
</dbReference>
<reference evidence="3 4" key="1">
    <citation type="submission" date="2016-03" db="EMBL/GenBank/DDBJ databases">
        <title>Genome sequence of Pontibacter sp. nov., of the family cytophagaceae, isolated from marine sediment of the Yellow Sea, China.</title>
        <authorList>
            <person name="Zhang G."/>
            <person name="Zhang R."/>
        </authorList>
    </citation>
    <scope>NUCLEOTIDE SEQUENCE [LARGE SCALE GENOMIC DNA]</scope>
    <source>
        <strain evidence="3 4">S10-8</strain>
    </source>
</reference>
<keyword evidence="1" id="KW-0812">Transmembrane</keyword>
<name>A0A1Q5PGM7_9BACT</name>
<evidence type="ECO:0000259" key="2">
    <source>
        <dbReference type="PROSITE" id="PS51724"/>
    </source>
</evidence>
<proteinExistence type="predicted"/>
<dbReference type="Proteomes" id="UP000186551">
    <property type="component" value="Unassembled WGS sequence"/>
</dbReference>
<dbReference type="GO" id="GO:0042834">
    <property type="term" value="F:peptidoglycan binding"/>
    <property type="evidence" value="ECO:0007669"/>
    <property type="project" value="InterPro"/>
</dbReference>
<dbReference type="PROSITE" id="PS51724">
    <property type="entry name" value="SPOR"/>
    <property type="match status" value="1"/>
</dbReference>
<dbReference type="OrthoDB" id="653949at2"/>
<organism evidence="3 4">
    <name type="scientific">Pontibacter flavimaris</name>
    <dbReference type="NCBI Taxonomy" id="1797110"/>
    <lineage>
        <taxon>Bacteria</taxon>
        <taxon>Pseudomonadati</taxon>
        <taxon>Bacteroidota</taxon>
        <taxon>Cytophagia</taxon>
        <taxon>Cytophagales</taxon>
        <taxon>Hymenobacteraceae</taxon>
        <taxon>Pontibacter</taxon>
    </lineage>
</organism>
<sequence>MVEKHIKSLLYDHDCVIIPEFGGLIARYVPACINPVKHTLSPPSKKIAFNEKLVLNDGLLISTIAHYNRITKDEAQQRVAEFVHKAKSDLQQEKRFELSDIGIFRYNAERRLVFEHTEADNMLEESFGLPELSARPVKVQEPAVLRTLIRERQQELVEEKQPLRRRIKRAYNLAAGLALAGLSVSAFYFLSLQDNYNLSSLSPVAAFTSTGFSNPAVAEPNRYTADYVPFTEEERTGYYAQLLPTAIEAQEGNEFDPAGTSIASGVVVDGFESEEVVQEATAPAEVVEEAAPAHIIYTKDGRSYLISGGYARLENAEHYRETLLEAGHEEVNILLPQPGSRLFRVALADFETPEEAQEALNNYKQKFGETLWVLNN</sequence>
<dbReference type="InterPro" id="IPR040495">
    <property type="entry name" value="HU-CCDC81_bac_1"/>
</dbReference>
<feature type="domain" description="SPOR" evidence="2">
    <location>
        <begin position="297"/>
        <end position="376"/>
    </location>
</feature>
<keyword evidence="1" id="KW-0472">Membrane</keyword>
<dbReference type="RefSeq" id="WP_073850803.1">
    <property type="nucleotide sequence ID" value="NZ_LVWA01000003.1"/>
</dbReference>
<dbReference type="AlphaFoldDB" id="A0A1Q5PGM7"/>
<evidence type="ECO:0000256" key="1">
    <source>
        <dbReference type="SAM" id="Phobius"/>
    </source>
</evidence>
<protein>
    <submittedName>
        <fullName evidence="3">Sporulation protein</fullName>
    </submittedName>
</protein>
<accession>A0A1Q5PGM7</accession>
<evidence type="ECO:0000313" key="3">
    <source>
        <dbReference type="EMBL" id="OKL41388.1"/>
    </source>
</evidence>
<dbReference type="STRING" id="1797110.A3841_10025"/>
<dbReference type="InterPro" id="IPR007730">
    <property type="entry name" value="SPOR-like_dom"/>
</dbReference>
<dbReference type="SUPFAM" id="SSF110997">
    <property type="entry name" value="Sporulation related repeat"/>
    <property type="match status" value="1"/>
</dbReference>
<comment type="caution">
    <text evidence="3">The sequence shown here is derived from an EMBL/GenBank/DDBJ whole genome shotgun (WGS) entry which is preliminary data.</text>
</comment>